<dbReference type="InterPro" id="IPR017943">
    <property type="entry name" value="Bactericidal_perm-incr_a/b_dom"/>
</dbReference>
<proteinExistence type="predicted"/>
<dbReference type="InterPro" id="IPR032946">
    <property type="entry name" value="Bpifa3"/>
</dbReference>
<feature type="signal peptide" evidence="1">
    <location>
        <begin position="1"/>
        <end position="20"/>
    </location>
</feature>
<evidence type="ECO:0000313" key="3">
    <source>
        <dbReference type="Proteomes" id="UP001652624"/>
    </source>
</evidence>
<organism evidence="3 4">
    <name type="scientific">Erinaceus europaeus</name>
    <name type="common">Western European hedgehog</name>
    <dbReference type="NCBI Taxonomy" id="9365"/>
    <lineage>
        <taxon>Eukaryota</taxon>
        <taxon>Metazoa</taxon>
        <taxon>Chordata</taxon>
        <taxon>Craniata</taxon>
        <taxon>Vertebrata</taxon>
        <taxon>Euteleostomi</taxon>
        <taxon>Mammalia</taxon>
        <taxon>Eutheria</taxon>
        <taxon>Laurasiatheria</taxon>
        <taxon>Eulipotyphla</taxon>
        <taxon>Erinaceidae</taxon>
        <taxon>Erinaceinae</taxon>
        <taxon>Erinaceus</taxon>
    </lineage>
</organism>
<gene>
    <name evidence="4" type="primary">BPIFA3</name>
</gene>
<name>A0ABM3X6F6_ERIEU</name>
<dbReference type="GeneID" id="103113186"/>
<keyword evidence="1" id="KW-0732">Signal</keyword>
<dbReference type="Pfam" id="PF01273">
    <property type="entry name" value="LBP_BPI_CETP"/>
    <property type="match status" value="1"/>
</dbReference>
<dbReference type="PANTHER" id="PTHR47736">
    <property type="entry name" value="BPI FOLD-CONTAINING FAMILY A MEMBER 3"/>
    <property type="match status" value="1"/>
</dbReference>
<dbReference type="RefSeq" id="XP_060044413.1">
    <property type="nucleotide sequence ID" value="XM_060188430.1"/>
</dbReference>
<protein>
    <submittedName>
        <fullName evidence="4">BPI fold-containing family A member 3 isoform X1</fullName>
    </submittedName>
</protein>
<dbReference type="SUPFAM" id="SSF55394">
    <property type="entry name" value="Bactericidal permeability-increasing protein, BPI"/>
    <property type="match status" value="1"/>
</dbReference>
<accession>A0ABM3X6F6</accession>
<keyword evidence="3" id="KW-1185">Reference proteome</keyword>
<reference evidence="4" key="2">
    <citation type="submission" date="2025-08" db="UniProtKB">
        <authorList>
            <consortium name="RefSeq"/>
        </authorList>
    </citation>
    <scope>IDENTIFICATION</scope>
</reference>
<sequence length="256" mass="28963">MCPLWRLLVLCLLSWPSALHQSLWSGLTKAHTDSTSALHWGGHAVRISTLSRDTVRPSAVLAQGLEKHNAERRIQNLRLLESLNASGQMASGMVGWLIGSMTLQQQEESSTNITNIQLNYDGIQMSFYKEWFSANISHDFDIDLRLPLNNKLTTLHTSMILAVEFWLEKDGFGRRELVTGSCHVEPSSVHMSVLTDDIPSKMKHFVHNLRENLQSVIPQLVESQVCPLIDEILRQLDVKLLKSLIEQAAAHEFYQL</sequence>
<dbReference type="InterPro" id="IPR017942">
    <property type="entry name" value="Lipid-bd_serum_glycop_N"/>
</dbReference>
<feature type="chain" id="PRO_5045354709" evidence="1">
    <location>
        <begin position="21"/>
        <end position="256"/>
    </location>
</feature>
<evidence type="ECO:0000256" key="1">
    <source>
        <dbReference type="SAM" id="SignalP"/>
    </source>
</evidence>
<dbReference type="PANTHER" id="PTHR47736:SF1">
    <property type="entry name" value="BPI FOLD-CONTAINING FAMILY A MEMBER 3"/>
    <property type="match status" value="1"/>
</dbReference>
<dbReference type="Proteomes" id="UP001652624">
    <property type="component" value="Chromosome 1"/>
</dbReference>
<evidence type="ECO:0000313" key="4">
    <source>
        <dbReference type="RefSeq" id="XP_060044413.1"/>
    </source>
</evidence>
<feature type="domain" description="Lipid-binding serum glycoprotein N-terminal" evidence="2">
    <location>
        <begin position="67"/>
        <end position="236"/>
    </location>
</feature>
<evidence type="ECO:0000259" key="2">
    <source>
        <dbReference type="Pfam" id="PF01273"/>
    </source>
</evidence>
<reference evidence="3" key="1">
    <citation type="submission" date="2025-05" db="UniProtKB">
        <authorList>
            <consortium name="RefSeq"/>
        </authorList>
    </citation>
    <scope>NUCLEOTIDE SEQUENCE [LARGE SCALE GENOMIC DNA]</scope>
</reference>
<dbReference type="Gene3D" id="3.15.10.10">
    <property type="entry name" value="Bactericidal permeability-increasing protein, domain 1"/>
    <property type="match status" value="1"/>
</dbReference>